<keyword evidence="1" id="KW-0732">Signal</keyword>
<organism evidence="2 3">
    <name type="scientific">Saezia sanguinis</name>
    <dbReference type="NCBI Taxonomy" id="1965230"/>
    <lineage>
        <taxon>Bacteria</taxon>
        <taxon>Pseudomonadati</taxon>
        <taxon>Pseudomonadota</taxon>
        <taxon>Betaproteobacteria</taxon>
        <taxon>Burkholderiales</taxon>
        <taxon>Saeziaceae</taxon>
        <taxon>Saezia</taxon>
    </lineage>
</organism>
<evidence type="ECO:0000256" key="1">
    <source>
        <dbReference type="SAM" id="SignalP"/>
    </source>
</evidence>
<sequence length="129" mass="14553" precursor="true">MLRWTGVVLVSLALTACMMPQPTSAVRNQAAEPLVCEGEQQCAVYWQRAYDWMVLNTVWKVEDVTDNTMRTVMPMDGSDERGFEVRRVPAGEGREELVLRTHCDGYAWVCNTSDTAAIASFKQYVRAVD</sequence>
<accession>A0A433SCP0</accession>
<evidence type="ECO:0008006" key="4">
    <source>
        <dbReference type="Google" id="ProtNLM"/>
    </source>
</evidence>
<keyword evidence="3" id="KW-1185">Reference proteome</keyword>
<name>A0A433SCP0_9BURK</name>
<protein>
    <recommendedName>
        <fullName evidence="4">Lipoprotein</fullName>
    </recommendedName>
</protein>
<gene>
    <name evidence="2" type="ORF">CUZ56_01797</name>
</gene>
<reference evidence="2 3" key="1">
    <citation type="submission" date="2018-01" db="EMBL/GenBank/DDBJ databases">
        <title>Saezia sanguinis gen. nov., sp. nov., in the order Burkholderiales isolated from human blood.</title>
        <authorList>
            <person name="Medina-Pascual M.J."/>
            <person name="Valdezate S."/>
            <person name="Monzon S."/>
            <person name="Cuesta I."/>
            <person name="Carrasco G."/>
            <person name="Villalon P."/>
            <person name="Saez-Nieto J.A."/>
        </authorList>
    </citation>
    <scope>NUCLEOTIDE SEQUENCE [LARGE SCALE GENOMIC DNA]</scope>
    <source>
        <strain evidence="2 3">CNM695-12</strain>
    </source>
</reference>
<proteinExistence type="predicted"/>
<feature type="signal peptide" evidence="1">
    <location>
        <begin position="1"/>
        <end position="25"/>
    </location>
</feature>
<dbReference type="Proteomes" id="UP000286947">
    <property type="component" value="Unassembled WGS sequence"/>
</dbReference>
<evidence type="ECO:0000313" key="2">
    <source>
        <dbReference type="EMBL" id="RUS66517.1"/>
    </source>
</evidence>
<evidence type="ECO:0000313" key="3">
    <source>
        <dbReference type="Proteomes" id="UP000286947"/>
    </source>
</evidence>
<dbReference type="AlphaFoldDB" id="A0A433SCP0"/>
<feature type="chain" id="PRO_5019389061" description="Lipoprotein" evidence="1">
    <location>
        <begin position="26"/>
        <end position="129"/>
    </location>
</feature>
<comment type="caution">
    <text evidence="2">The sequence shown here is derived from an EMBL/GenBank/DDBJ whole genome shotgun (WGS) entry which is preliminary data.</text>
</comment>
<dbReference type="RefSeq" id="WP_126980003.1">
    <property type="nucleotide sequence ID" value="NZ_PQSP01000004.1"/>
</dbReference>
<dbReference type="EMBL" id="PQSP01000004">
    <property type="protein sequence ID" value="RUS66517.1"/>
    <property type="molecule type" value="Genomic_DNA"/>
</dbReference>
<dbReference type="PROSITE" id="PS51257">
    <property type="entry name" value="PROKAR_LIPOPROTEIN"/>
    <property type="match status" value="1"/>
</dbReference>
<dbReference type="OrthoDB" id="9108475at2"/>